<keyword evidence="3" id="KW-1185">Reference proteome</keyword>
<dbReference type="EMBL" id="BGPR01143725">
    <property type="protein sequence ID" value="GBN72819.1"/>
    <property type="molecule type" value="Genomic_DNA"/>
</dbReference>
<dbReference type="Proteomes" id="UP000499080">
    <property type="component" value="Unassembled WGS sequence"/>
</dbReference>
<gene>
    <name evidence="2" type="ORF">AVEN_130031_1</name>
</gene>
<organism evidence="2 3">
    <name type="scientific">Araneus ventricosus</name>
    <name type="common">Orbweaver spider</name>
    <name type="synonym">Epeira ventricosa</name>
    <dbReference type="NCBI Taxonomy" id="182803"/>
    <lineage>
        <taxon>Eukaryota</taxon>
        <taxon>Metazoa</taxon>
        <taxon>Ecdysozoa</taxon>
        <taxon>Arthropoda</taxon>
        <taxon>Chelicerata</taxon>
        <taxon>Arachnida</taxon>
        <taxon>Araneae</taxon>
        <taxon>Araneomorphae</taxon>
        <taxon>Entelegynae</taxon>
        <taxon>Araneoidea</taxon>
        <taxon>Araneidae</taxon>
        <taxon>Araneus</taxon>
    </lineage>
</organism>
<feature type="non-terminal residue" evidence="2">
    <location>
        <position position="1"/>
    </location>
</feature>
<protein>
    <submittedName>
        <fullName evidence="2">Uncharacterized protein</fullName>
    </submittedName>
</protein>
<sequence>GRAGLMVRSRPRRRRVPGPKPDSTEEPPGKRA</sequence>
<proteinExistence type="predicted"/>
<name>A0A4Y2RC01_ARAVE</name>
<evidence type="ECO:0000313" key="3">
    <source>
        <dbReference type="Proteomes" id="UP000499080"/>
    </source>
</evidence>
<reference evidence="2 3" key="1">
    <citation type="journal article" date="2019" name="Sci. Rep.">
        <title>Orb-weaving spider Araneus ventricosus genome elucidates the spidroin gene catalogue.</title>
        <authorList>
            <person name="Kono N."/>
            <person name="Nakamura H."/>
            <person name="Ohtoshi R."/>
            <person name="Moran D.A.P."/>
            <person name="Shinohara A."/>
            <person name="Yoshida Y."/>
            <person name="Fujiwara M."/>
            <person name="Mori M."/>
            <person name="Tomita M."/>
            <person name="Arakawa K."/>
        </authorList>
    </citation>
    <scope>NUCLEOTIDE SEQUENCE [LARGE SCALE GENOMIC DNA]</scope>
</reference>
<accession>A0A4Y2RC01</accession>
<feature type="region of interest" description="Disordered" evidence="1">
    <location>
        <begin position="1"/>
        <end position="32"/>
    </location>
</feature>
<comment type="caution">
    <text evidence="2">The sequence shown here is derived from an EMBL/GenBank/DDBJ whole genome shotgun (WGS) entry which is preliminary data.</text>
</comment>
<evidence type="ECO:0000256" key="1">
    <source>
        <dbReference type="SAM" id="MobiDB-lite"/>
    </source>
</evidence>
<evidence type="ECO:0000313" key="2">
    <source>
        <dbReference type="EMBL" id="GBN72819.1"/>
    </source>
</evidence>
<dbReference type="AlphaFoldDB" id="A0A4Y2RC01"/>